<protein>
    <submittedName>
        <fullName evidence="1">Uncharacterized protein</fullName>
    </submittedName>
</protein>
<dbReference type="InterPro" id="IPR045390">
    <property type="entry name" value="ABC-3C_MC3"/>
</dbReference>
<comment type="caution">
    <text evidence="1">The sequence shown here is derived from an EMBL/GenBank/DDBJ whole genome shotgun (WGS) entry which is preliminary data.</text>
</comment>
<proteinExistence type="predicted"/>
<gene>
    <name evidence="1" type="ORF">GKE97_06985</name>
</gene>
<evidence type="ECO:0000313" key="2">
    <source>
        <dbReference type="Proteomes" id="UP000434475"/>
    </source>
</evidence>
<organism evidence="1 2">
    <name type="scientific">Flavonifractor plautii</name>
    <name type="common">Fusobacterium plautii</name>
    <dbReference type="NCBI Taxonomy" id="292800"/>
    <lineage>
        <taxon>Bacteria</taxon>
        <taxon>Bacillati</taxon>
        <taxon>Bacillota</taxon>
        <taxon>Clostridia</taxon>
        <taxon>Eubacteriales</taxon>
        <taxon>Oscillospiraceae</taxon>
        <taxon>Flavonifractor</taxon>
    </lineage>
</organism>
<name>A0A6I2R2Q8_FLAPL</name>
<dbReference type="Pfam" id="PF20131">
    <property type="entry name" value="MC3"/>
    <property type="match status" value="1"/>
</dbReference>
<dbReference type="EMBL" id="WKPR01000005">
    <property type="protein sequence ID" value="MSB19260.1"/>
    <property type="molecule type" value="Genomic_DNA"/>
</dbReference>
<dbReference type="RefSeq" id="WP_009258128.1">
    <property type="nucleotide sequence ID" value="NZ_JAJCIK010000006.1"/>
</dbReference>
<sequence>MTNNIDREIYYVQNPAIGAAALWQFICGYYSKESKAIPFPLLFIVLPIILREDLCTVIKSTQKKKGLSKVSEKLFKDKKNDDLYTINKSAIELRPLTLDSFNVGVSAKLFAMDISTAQVFPLTQAKKRGLSPSTKNLLDAAEKLGIWCSELSLLEICEWLKVRF</sequence>
<dbReference type="AlphaFoldDB" id="A0A6I2R2Q8"/>
<accession>A0A6I2R2Q8</accession>
<dbReference type="Proteomes" id="UP000434475">
    <property type="component" value="Unassembled WGS sequence"/>
</dbReference>
<reference evidence="1 2" key="1">
    <citation type="journal article" date="2019" name="Nat. Med.">
        <title>A library of human gut bacterial isolates paired with longitudinal multiomics data enables mechanistic microbiome research.</title>
        <authorList>
            <person name="Poyet M."/>
            <person name="Groussin M."/>
            <person name="Gibbons S.M."/>
            <person name="Avila-Pacheco J."/>
            <person name="Jiang X."/>
            <person name="Kearney S.M."/>
            <person name="Perrotta A.R."/>
            <person name="Berdy B."/>
            <person name="Zhao S."/>
            <person name="Lieberman T.D."/>
            <person name="Swanson P.K."/>
            <person name="Smith M."/>
            <person name="Roesemann S."/>
            <person name="Alexander J.E."/>
            <person name="Rich S.A."/>
            <person name="Livny J."/>
            <person name="Vlamakis H."/>
            <person name="Clish C."/>
            <person name="Bullock K."/>
            <person name="Deik A."/>
            <person name="Scott J."/>
            <person name="Pierce K.A."/>
            <person name="Xavier R.J."/>
            <person name="Alm E.J."/>
        </authorList>
    </citation>
    <scope>NUCLEOTIDE SEQUENCE [LARGE SCALE GENOMIC DNA]</scope>
    <source>
        <strain evidence="1 2">BIOML-A2</strain>
    </source>
</reference>
<evidence type="ECO:0000313" key="1">
    <source>
        <dbReference type="EMBL" id="MSB19260.1"/>
    </source>
</evidence>